<evidence type="ECO:0000313" key="3">
    <source>
        <dbReference type="Proteomes" id="UP000238479"/>
    </source>
</evidence>
<comment type="caution">
    <text evidence="2">The sequence shown here is derived from an EMBL/GenBank/DDBJ whole genome shotgun (WGS) entry which is preliminary data.</text>
</comment>
<keyword evidence="3" id="KW-1185">Reference proteome</keyword>
<proteinExistence type="predicted"/>
<reference evidence="2 3" key="1">
    <citation type="journal article" date="2018" name="Nat. Genet.">
        <title>The Rosa genome provides new insights in the design of modern roses.</title>
        <authorList>
            <person name="Bendahmane M."/>
        </authorList>
    </citation>
    <scope>NUCLEOTIDE SEQUENCE [LARGE SCALE GENOMIC DNA]</scope>
    <source>
        <strain evidence="3">cv. Old Blush</strain>
    </source>
</reference>
<evidence type="ECO:0000313" key="2">
    <source>
        <dbReference type="EMBL" id="PRQ47286.1"/>
    </source>
</evidence>
<sequence>MNESQKDILVWKNILVWKDLLAKPHEWWDVRSKEGSPKAAAFERKSNGELRMIDDSTPEWIQHKLDSLTFDQKPNSHSSETSLREDGDSTLGTWRDLLENPKQWMDYRDQKRNKLVKRNHPDFKRKDGGHALWLNKVPQWVLSELKGMEFDVPIQKPKQANEGRGD</sequence>
<name>A0A2P6RLH4_ROSCH</name>
<feature type="compositionally biased region" description="Polar residues" evidence="1">
    <location>
        <begin position="70"/>
        <end position="81"/>
    </location>
</feature>
<organism evidence="2 3">
    <name type="scientific">Rosa chinensis</name>
    <name type="common">China rose</name>
    <dbReference type="NCBI Taxonomy" id="74649"/>
    <lineage>
        <taxon>Eukaryota</taxon>
        <taxon>Viridiplantae</taxon>
        <taxon>Streptophyta</taxon>
        <taxon>Embryophyta</taxon>
        <taxon>Tracheophyta</taxon>
        <taxon>Spermatophyta</taxon>
        <taxon>Magnoliopsida</taxon>
        <taxon>eudicotyledons</taxon>
        <taxon>Gunneridae</taxon>
        <taxon>Pentapetalae</taxon>
        <taxon>rosids</taxon>
        <taxon>fabids</taxon>
        <taxon>Rosales</taxon>
        <taxon>Rosaceae</taxon>
        <taxon>Rosoideae</taxon>
        <taxon>Rosoideae incertae sedis</taxon>
        <taxon>Rosa</taxon>
    </lineage>
</organism>
<dbReference type="STRING" id="74649.A0A2P6RLH4"/>
<dbReference type="Proteomes" id="UP000238479">
    <property type="component" value="Chromosome 2"/>
</dbReference>
<feature type="region of interest" description="Disordered" evidence="1">
    <location>
        <begin position="70"/>
        <end position="92"/>
    </location>
</feature>
<accession>A0A2P6RLH4</accession>
<evidence type="ECO:0000256" key="1">
    <source>
        <dbReference type="SAM" id="MobiDB-lite"/>
    </source>
</evidence>
<dbReference type="AlphaFoldDB" id="A0A2P6RLH4"/>
<dbReference type="EMBL" id="PDCK01000040">
    <property type="protein sequence ID" value="PRQ47286.1"/>
    <property type="molecule type" value="Genomic_DNA"/>
</dbReference>
<dbReference type="Gramene" id="PRQ47286">
    <property type="protein sequence ID" value="PRQ47286"/>
    <property type="gene ID" value="RchiOBHm_Chr2g0098041"/>
</dbReference>
<gene>
    <name evidence="2" type="ORF">RchiOBHm_Chr2g0098041</name>
</gene>
<protein>
    <submittedName>
        <fullName evidence="2">Uncharacterized protein</fullName>
    </submittedName>
</protein>